<feature type="chain" id="PRO_5045565418" evidence="2">
    <location>
        <begin position="24"/>
        <end position="533"/>
    </location>
</feature>
<comment type="similarity">
    <text evidence="1">Belongs to the outer membrane factor (OMF) (TC 1.B.17) family.</text>
</comment>
<name>A0ABT7PPS5_9BACT</name>
<dbReference type="RefSeq" id="WP_289166053.1">
    <property type="nucleotide sequence ID" value="NZ_JASZZN010000020.1"/>
</dbReference>
<dbReference type="Pfam" id="PF02321">
    <property type="entry name" value="OEP"/>
    <property type="match status" value="1"/>
</dbReference>
<feature type="signal peptide" evidence="2">
    <location>
        <begin position="1"/>
        <end position="23"/>
    </location>
</feature>
<evidence type="ECO:0000313" key="4">
    <source>
        <dbReference type="Proteomes" id="UP001239462"/>
    </source>
</evidence>
<gene>
    <name evidence="3" type="ORF">QTN89_22755</name>
</gene>
<comment type="caution">
    <text evidence="3">The sequence shown here is derived from an EMBL/GenBank/DDBJ whole genome shotgun (WGS) entry which is preliminary data.</text>
</comment>
<dbReference type="EMBL" id="JASZZN010000020">
    <property type="protein sequence ID" value="MDM4018289.1"/>
    <property type="molecule type" value="Genomic_DNA"/>
</dbReference>
<accession>A0ABT7PPS5</accession>
<evidence type="ECO:0000256" key="1">
    <source>
        <dbReference type="ARBA" id="ARBA00007613"/>
    </source>
</evidence>
<dbReference type="SUPFAM" id="SSF56954">
    <property type="entry name" value="Outer membrane efflux proteins (OEP)"/>
    <property type="match status" value="1"/>
</dbReference>
<evidence type="ECO:0000256" key="2">
    <source>
        <dbReference type="SAM" id="SignalP"/>
    </source>
</evidence>
<keyword evidence="2" id="KW-0732">Signal</keyword>
<protein>
    <submittedName>
        <fullName evidence="3">TolC family protein</fullName>
    </submittedName>
</protein>
<dbReference type="PANTHER" id="PTHR30203">
    <property type="entry name" value="OUTER MEMBRANE CATION EFFLUX PROTEIN"/>
    <property type="match status" value="1"/>
</dbReference>
<proteinExistence type="inferred from homology"/>
<dbReference type="Proteomes" id="UP001239462">
    <property type="component" value="Unassembled WGS sequence"/>
</dbReference>
<dbReference type="InterPro" id="IPR003423">
    <property type="entry name" value="OMP_efflux"/>
</dbReference>
<dbReference type="InterPro" id="IPR010131">
    <property type="entry name" value="MdtP/NodT-like"/>
</dbReference>
<organism evidence="3 4">
    <name type="scientific">Roseiconus lacunae</name>
    <dbReference type="NCBI Taxonomy" id="2605694"/>
    <lineage>
        <taxon>Bacteria</taxon>
        <taxon>Pseudomonadati</taxon>
        <taxon>Planctomycetota</taxon>
        <taxon>Planctomycetia</taxon>
        <taxon>Pirellulales</taxon>
        <taxon>Pirellulaceae</taxon>
        <taxon>Roseiconus</taxon>
    </lineage>
</organism>
<dbReference type="Gene3D" id="1.20.1600.10">
    <property type="entry name" value="Outer membrane efflux proteins (OEP)"/>
    <property type="match status" value="1"/>
</dbReference>
<keyword evidence="4" id="KW-1185">Reference proteome</keyword>
<reference evidence="3 4" key="1">
    <citation type="submission" date="2023-06" db="EMBL/GenBank/DDBJ databases">
        <title>Roseiconus lacunae JC819 isolated from Gulf of Mannar region, Tamil Nadu.</title>
        <authorList>
            <person name="Pk S."/>
            <person name="Ch S."/>
            <person name="Ch V.R."/>
        </authorList>
    </citation>
    <scope>NUCLEOTIDE SEQUENCE [LARGE SCALE GENOMIC DNA]</scope>
    <source>
        <strain evidence="3 4">JC819</strain>
    </source>
</reference>
<dbReference type="PANTHER" id="PTHR30203:SF24">
    <property type="entry name" value="BLR4935 PROTEIN"/>
    <property type="match status" value="1"/>
</dbReference>
<evidence type="ECO:0000313" key="3">
    <source>
        <dbReference type="EMBL" id="MDM4018289.1"/>
    </source>
</evidence>
<sequence>MKRNVTKLMAGGLVCLCSGCGMMPTGRTSSVVSPTTDVRTNLAQANAIRGFHSPDTGGVPSAAKVTGETTDEDVAKIRLTNYSDEKESPFSDLLAQQATPSNHSVMDGVSDPQPIEFDEANVATFDQSVASLDELIAVAFGRNPAIAELAATTQKAAGYRTQVSLYANPIVGYQGQQLADKGTDQHLIFIDQEIVTGNKLQLNRAVLNEALRAQLQELEAQKMRVTTDLKTLFYDSVQLQQQLELITAFARQLERGVELAEKRYEVGEGTRIDVLQTRVQLKQLELDRQQKSATLRATLRQIAAVCGTPNRVLTGVTQDNLPAEPEMLDWVSLADTIVASSPEYSAAHARIRQASLAVRRHEAQPLPNLMFQVGTGVDYATGGHGLINVQAGAPIPVFNKNQGNIAAAKAEYCRAIQEAERVDHAIRSRLAEAAGEYERAAEAVKMYSGELLPAAQQSVDLAEEAYRAGEQDFIQLLVTRRTYFDTNLSYVQSRGDLAIAKAKIDGYLLTGALNAVIDGSGDDSLRGLTFSQQ</sequence>